<organism evidence="1 2">
    <name type="scientific">Anoxybacillus flavithermus</name>
    <dbReference type="NCBI Taxonomy" id="33934"/>
    <lineage>
        <taxon>Bacteria</taxon>
        <taxon>Bacillati</taxon>
        <taxon>Bacillota</taxon>
        <taxon>Bacilli</taxon>
        <taxon>Bacillales</taxon>
        <taxon>Anoxybacillaceae</taxon>
        <taxon>Anoxybacillus</taxon>
    </lineage>
</organism>
<accession>A0A2G5RLG2</accession>
<gene>
    <name evidence="1" type="ORF">CS060_13935</name>
</gene>
<evidence type="ECO:0000313" key="1">
    <source>
        <dbReference type="EMBL" id="PIC03678.1"/>
    </source>
</evidence>
<proteinExistence type="predicted"/>
<dbReference type="EMBL" id="PEDM01000074">
    <property type="protein sequence ID" value="PIC03678.1"/>
    <property type="molecule type" value="Genomic_DNA"/>
</dbReference>
<protein>
    <submittedName>
        <fullName evidence="1">Uncharacterized protein</fullName>
    </submittedName>
</protein>
<reference evidence="1 2" key="1">
    <citation type="submission" date="2017-10" db="EMBL/GenBank/DDBJ databases">
        <title>Draft genome sequence of Anoxybacillus flavithermus KU2-6-11 from caldera Uzon (Russia:Kamchtka).</title>
        <authorList>
            <person name="Korzhuk A.V."/>
            <person name="Rozanov A.S."/>
            <person name="Bryanskaya A.V."/>
            <person name="Peltek S.E."/>
        </authorList>
    </citation>
    <scope>NUCLEOTIDE SEQUENCE [LARGE SCALE GENOMIC DNA]</scope>
    <source>
        <strain evidence="1 2">KU2-6_11</strain>
    </source>
</reference>
<dbReference type="AlphaFoldDB" id="A0A2G5RLG2"/>
<comment type="caution">
    <text evidence="1">The sequence shown here is derived from an EMBL/GenBank/DDBJ whole genome shotgun (WGS) entry which is preliminary data.</text>
</comment>
<dbReference type="RefSeq" id="WP_052025641.1">
    <property type="nucleotide sequence ID" value="NZ_PEDM01000074.1"/>
</dbReference>
<dbReference type="Proteomes" id="UP000230559">
    <property type="component" value="Unassembled WGS sequence"/>
</dbReference>
<name>A0A2G5RLG2_9BACL</name>
<sequence length="101" mass="11525">MATALALGLNEEEKALFSEIYKVMEKYKHLDRKFGLSLVHSHFPMSDGEVLYETHDVEARTLKLEVIDKNKASQSKNTIISQWQFDGDGNPVPTMYCCTLE</sequence>
<evidence type="ECO:0000313" key="2">
    <source>
        <dbReference type="Proteomes" id="UP000230559"/>
    </source>
</evidence>